<accession>A0AA88LMB4</accession>
<protein>
    <submittedName>
        <fullName evidence="1">Uncharacterized protein</fullName>
    </submittedName>
</protein>
<name>A0AA88LMB4_CHASR</name>
<organism evidence="1 2">
    <name type="scientific">Channa striata</name>
    <name type="common">Snakehead murrel</name>
    <name type="synonym">Ophicephalus striatus</name>
    <dbReference type="NCBI Taxonomy" id="64152"/>
    <lineage>
        <taxon>Eukaryota</taxon>
        <taxon>Metazoa</taxon>
        <taxon>Chordata</taxon>
        <taxon>Craniata</taxon>
        <taxon>Vertebrata</taxon>
        <taxon>Euteleostomi</taxon>
        <taxon>Actinopterygii</taxon>
        <taxon>Neopterygii</taxon>
        <taxon>Teleostei</taxon>
        <taxon>Neoteleostei</taxon>
        <taxon>Acanthomorphata</taxon>
        <taxon>Anabantaria</taxon>
        <taxon>Anabantiformes</taxon>
        <taxon>Channoidei</taxon>
        <taxon>Channidae</taxon>
        <taxon>Channa</taxon>
    </lineage>
</organism>
<keyword evidence="2" id="KW-1185">Reference proteome</keyword>
<comment type="caution">
    <text evidence="1">The sequence shown here is derived from an EMBL/GenBank/DDBJ whole genome shotgun (WGS) entry which is preliminary data.</text>
</comment>
<dbReference type="Proteomes" id="UP001187415">
    <property type="component" value="Unassembled WGS sequence"/>
</dbReference>
<proteinExistence type="predicted"/>
<gene>
    <name evidence="1" type="ORF">Q5P01_000670</name>
</gene>
<evidence type="ECO:0000313" key="1">
    <source>
        <dbReference type="EMBL" id="KAK2814223.1"/>
    </source>
</evidence>
<evidence type="ECO:0000313" key="2">
    <source>
        <dbReference type="Proteomes" id="UP001187415"/>
    </source>
</evidence>
<sequence length="217" mass="23382">MDVNCDYLVYGHPSRDSDGAKGTHPCPHCTAGGALDRVEVCEASARAEIPYGEASDGRMVPYLVTFEKRTSGLAAPIGEKQRRCTRERTGSRSRRQSATGWCATAVIQLCWALYCIRCGGERGGASGAAAARSWSHGELQWDHSARKSVGRSLGVRGTRAIVVKRSERRRRAGNRGGGEKRILEGWARSIVSHCVAFQTHGAEIQRKAAAVGGATSR</sequence>
<dbReference type="EMBL" id="JAUPFM010000074">
    <property type="protein sequence ID" value="KAK2814223.1"/>
    <property type="molecule type" value="Genomic_DNA"/>
</dbReference>
<dbReference type="AlphaFoldDB" id="A0AA88LMB4"/>
<reference evidence="1" key="1">
    <citation type="submission" date="2023-07" db="EMBL/GenBank/DDBJ databases">
        <title>Chromosome-level Genome Assembly of Striped Snakehead (Channa striata).</title>
        <authorList>
            <person name="Liu H."/>
        </authorList>
    </citation>
    <scope>NUCLEOTIDE SEQUENCE</scope>
    <source>
        <strain evidence="1">Gz</strain>
        <tissue evidence="1">Muscle</tissue>
    </source>
</reference>